<dbReference type="Proteomes" id="UP001430953">
    <property type="component" value="Unassembled WGS sequence"/>
</dbReference>
<sequence>MQSGSNLNQFSDDDFLSGGPCPSCRLAINKETGRLKWCTGGNEARRFRIKLMLLIPAVLLPITIVFIALSRFQGTAKATDSRAVSTFYEMKEQDKKRIEDDVLWPTSRNDVERMTEETEEEDRLLLPDMKTSYVPVDTHPPFRSQSPYRRKRDIDGVLNLQTNSRLKIPNLAL</sequence>
<dbReference type="EMBL" id="JADYXP020000008">
    <property type="protein sequence ID" value="KAL0119180.1"/>
    <property type="molecule type" value="Genomic_DNA"/>
</dbReference>
<feature type="transmembrane region" description="Helical" evidence="1">
    <location>
        <begin position="51"/>
        <end position="72"/>
    </location>
</feature>
<comment type="caution">
    <text evidence="2">The sequence shown here is derived from an EMBL/GenBank/DDBJ whole genome shotgun (WGS) entry which is preliminary data.</text>
</comment>
<reference evidence="2 3" key="1">
    <citation type="submission" date="2023-03" db="EMBL/GenBank/DDBJ databases">
        <title>High recombination rates correlate with genetic variation in Cardiocondyla obscurior ants.</title>
        <authorList>
            <person name="Errbii M."/>
        </authorList>
    </citation>
    <scope>NUCLEOTIDE SEQUENCE [LARGE SCALE GENOMIC DNA]</scope>
    <source>
        <strain evidence="2">Alpha-2009</strain>
        <tissue evidence="2">Whole body</tissue>
    </source>
</reference>
<keyword evidence="1" id="KW-0812">Transmembrane</keyword>
<keyword evidence="1" id="KW-1133">Transmembrane helix</keyword>
<evidence type="ECO:0000313" key="3">
    <source>
        <dbReference type="Proteomes" id="UP001430953"/>
    </source>
</evidence>
<keyword evidence="3" id="KW-1185">Reference proteome</keyword>
<name>A0AAW2FVF4_9HYME</name>
<protein>
    <submittedName>
        <fullName evidence="2">Uncharacterized protein</fullName>
    </submittedName>
</protein>
<keyword evidence="1" id="KW-0472">Membrane</keyword>
<organism evidence="2 3">
    <name type="scientific">Cardiocondyla obscurior</name>
    <dbReference type="NCBI Taxonomy" id="286306"/>
    <lineage>
        <taxon>Eukaryota</taxon>
        <taxon>Metazoa</taxon>
        <taxon>Ecdysozoa</taxon>
        <taxon>Arthropoda</taxon>
        <taxon>Hexapoda</taxon>
        <taxon>Insecta</taxon>
        <taxon>Pterygota</taxon>
        <taxon>Neoptera</taxon>
        <taxon>Endopterygota</taxon>
        <taxon>Hymenoptera</taxon>
        <taxon>Apocrita</taxon>
        <taxon>Aculeata</taxon>
        <taxon>Formicoidea</taxon>
        <taxon>Formicidae</taxon>
        <taxon>Myrmicinae</taxon>
        <taxon>Cardiocondyla</taxon>
    </lineage>
</organism>
<gene>
    <name evidence="2" type="ORF">PUN28_009640</name>
</gene>
<evidence type="ECO:0000256" key="1">
    <source>
        <dbReference type="SAM" id="Phobius"/>
    </source>
</evidence>
<accession>A0AAW2FVF4</accession>
<proteinExistence type="predicted"/>
<dbReference type="AlphaFoldDB" id="A0AAW2FVF4"/>
<evidence type="ECO:0000313" key="2">
    <source>
        <dbReference type="EMBL" id="KAL0119180.1"/>
    </source>
</evidence>